<protein>
    <recommendedName>
        <fullName evidence="4">Integral membrane protein</fullName>
    </recommendedName>
</protein>
<feature type="transmembrane region" description="Helical" evidence="1">
    <location>
        <begin position="20"/>
        <end position="44"/>
    </location>
</feature>
<name>A0ABS6UWA4_9PSEU</name>
<keyword evidence="3" id="KW-1185">Reference proteome</keyword>
<evidence type="ECO:0000256" key="1">
    <source>
        <dbReference type="SAM" id="Phobius"/>
    </source>
</evidence>
<organism evidence="2 3">
    <name type="scientific">Pseudonocardia abyssalis</name>
    <dbReference type="NCBI Taxonomy" id="2792008"/>
    <lineage>
        <taxon>Bacteria</taxon>
        <taxon>Bacillati</taxon>
        <taxon>Actinomycetota</taxon>
        <taxon>Actinomycetes</taxon>
        <taxon>Pseudonocardiales</taxon>
        <taxon>Pseudonocardiaceae</taxon>
        <taxon>Pseudonocardia</taxon>
    </lineage>
</organism>
<proteinExistence type="predicted"/>
<gene>
    <name evidence="2" type="ORF">I4I81_19605</name>
</gene>
<evidence type="ECO:0000313" key="2">
    <source>
        <dbReference type="EMBL" id="MBW0136457.1"/>
    </source>
</evidence>
<keyword evidence="1" id="KW-0472">Membrane</keyword>
<evidence type="ECO:0000313" key="3">
    <source>
        <dbReference type="Proteomes" id="UP000694287"/>
    </source>
</evidence>
<dbReference type="Proteomes" id="UP000694287">
    <property type="component" value="Unassembled WGS sequence"/>
</dbReference>
<reference evidence="2 3" key="1">
    <citation type="submission" date="2020-11" db="EMBL/GenBank/DDBJ databases">
        <title>Pseudonocardia abyssalis sp. nov. and Pseudonocardia oceani sp. nov., description and phylogenomic analysis of two novel actinomycetes isolated from the deep Southern Ocean.</title>
        <authorList>
            <person name="Parra J."/>
        </authorList>
    </citation>
    <scope>NUCLEOTIDE SEQUENCE [LARGE SCALE GENOMIC DNA]</scope>
    <source>
        <strain evidence="2 3">KRD-168</strain>
    </source>
</reference>
<feature type="transmembrane region" description="Helical" evidence="1">
    <location>
        <begin position="81"/>
        <end position="102"/>
    </location>
</feature>
<sequence length="137" mass="13957">MTAPGNVVAREISPRPESRLAGIGALVLLVLDGVLLGAFGVAFAQIYTGGVPVPMGVVLTVLILPWLVLRAGEIDDRPAVTGAPIVAWFAVVAVLAVAGPGGDVLVPINWQSGALVLGGIAAGLWALQRVMNGEFRG</sequence>
<feature type="transmembrane region" description="Helical" evidence="1">
    <location>
        <begin position="50"/>
        <end position="69"/>
    </location>
</feature>
<feature type="transmembrane region" description="Helical" evidence="1">
    <location>
        <begin position="108"/>
        <end position="127"/>
    </location>
</feature>
<evidence type="ECO:0008006" key="4">
    <source>
        <dbReference type="Google" id="ProtNLM"/>
    </source>
</evidence>
<comment type="caution">
    <text evidence="2">The sequence shown here is derived from an EMBL/GenBank/DDBJ whole genome shotgun (WGS) entry which is preliminary data.</text>
</comment>
<keyword evidence="1" id="KW-1133">Transmembrane helix</keyword>
<dbReference type="EMBL" id="JADQDK010000001">
    <property type="protein sequence ID" value="MBW0136457.1"/>
    <property type="molecule type" value="Genomic_DNA"/>
</dbReference>
<accession>A0ABS6UWA4</accession>
<dbReference type="RefSeq" id="WP_218606144.1">
    <property type="nucleotide sequence ID" value="NZ_JADQDJ010000520.1"/>
</dbReference>
<keyword evidence="1" id="KW-0812">Transmembrane</keyword>